<evidence type="ECO:0000313" key="3">
    <source>
        <dbReference type="Proteomes" id="UP000545386"/>
    </source>
</evidence>
<evidence type="ECO:0000256" key="1">
    <source>
        <dbReference type="SAM" id="MobiDB-lite"/>
    </source>
</evidence>
<dbReference type="Proteomes" id="UP000545386">
    <property type="component" value="Unassembled WGS sequence"/>
</dbReference>
<evidence type="ECO:0000313" key="2">
    <source>
        <dbReference type="EMBL" id="MBC2770158.1"/>
    </source>
</evidence>
<feature type="compositionally biased region" description="Low complexity" evidence="1">
    <location>
        <begin position="1"/>
        <end position="13"/>
    </location>
</feature>
<dbReference type="AlphaFoldDB" id="A0A842HRA7"/>
<comment type="caution">
    <text evidence="2">The sequence shown here is derived from an EMBL/GenBank/DDBJ whole genome shotgun (WGS) entry which is preliminary data.</text>
</comment>
<feature type="compositionally biased region" description="Basic residues" evidence="1">
    <location>
        <begin position="47"/>
        <end position="58"/>
    </location>
</feature>
<organism evidence="2 3">
    <name type="scientific">Pusillimonas minor</name>
    <dbReference type="NCBI Taxonomy" id="2697024"/>
    <lineage>
        <taxon>Bacteria</taxon>
        <taxon>Pseudomonadati</taxon>
        <taxon>Pseudomonadota</taxon>
        <taxon>Betaproteobacteria</taxon>
        <taxon>Burkholderiales</taxon>
        <taxon>Alcaligenaceae</taxon>
        <taxon>Pusillimonas</taxon>
    </lineage>
</organism>
<protein>
    <submittedName>
        <fullName evidence="2">Uncharacterized protein</fullName>
    </submittedName>
</protein>
<name>A0A842HRA7_9BURK</name>
<feature type="region of interest" description="Disordered" evidence="1">
    <location>
        <begin position="1"/>
        <end position="58"/>
    </location>
</feature>
<reference evidence="2 3" key="1">
    <citation type="submission" date="2020-08" db="EMBL/GenBank/DDBJ databases">
        <title>Paraeoetvoesia sp. YC-7-48 draft genome sequence.</title>
        <authorList>
            <person name="Yao L."/>
        </authorList>
    </citation>
    <scope>NUCLEOTIDE SEQUENCE [LARGE SCALE GENOMIC DNA]</scope>
    <source>
        <strain evidence="3">YC-7-48</strain>
    </source>
</reference>
<gene>
    <name evidence="2" type="ORF">GTU67_09570</name>
</gene>
<sequence length="58" mass="6260">MAAIEAGDAETAAQEMRNHIDGGGRDFAKFLAQTPAERFEPAAPNRTKNKARTASSKR</sequence>
<keyword evidence="3" id="KW-1185">Reference proteome</keyword>
<feature type="compositionally biased region" description="Basic and acidic residues" evidence="1">
    <location>
        <begin position="16"/>
        <end position="28"/>
    </location>
</feature>
<proteinExistence type="predicted"/>
<accession>A0A842HRA7</accession>
<dbReference type="EMBL" id="JACJUU010000006">
    <property type="protein sequence ID" value="MBC2770158.1"/>
    <property type="molecule type" value="Genomic_DNA"/>
</dbReference>